<keyword evidence="3" id="KW-1185">Reference proteome</keyword>
<gene>
    <name evidence="2" type="ORF">RB653_000122</name>
</gene>
<sequence>MKLALSIILITCLLINYSNCLNNGSSKCFKLGEACKHSVSIDVSCGEHLACLPLDENNESSKYVCKPRLKLGEKCNNEVSDVCERGLNCLPSVWDDINSNYTCIEAGFAGEGEDCDSNYTCIGTGYLNLKCVDSKCKIQEFEGNDNITCEGFYNCPGPFTCASVDCENREDNCLTKCVPLKQLGSYCDQSSECLYGGICSIENTCISRYSKKLDENCLYNSECDFGLRCETTIYHYFPNGTFDYLDEINKCVPLVYSNTTNCMEEGCLSQIEFCNGATNTCYPKKKYTNDCKEAEKERDLCYASNNCFFSSDYSDFIFSDSSFSNEHSCQMKHCKQQTINYFKQCQNSYTFCD</sequence>
<evidence type="ECO:0000313" key="2">
    <source>
        <dbReference type="EMBL" id="KAK5580109.1"/>
    </source>
</evidence>
<feature type="signal peptide" evidence="1">
    <location>
        <begin position="1"/>
        <end position="20"/>
    </location>
</feature>
<dbReference type="AlphaFoldDB" id="A0AAN7TUT1"/>
<feature type="chain" id="PRO_5042911219" description="Dickkopf N-terminal cysteine-rich domain-containing protein" evidence="1">
    <location>
        <begin position="21"/>
        <end position="353"/>
    </location>
</feature>
<name>A0AAN7TUT1_9MYCE</name>
<accession>A0AAN7TUT1</accession>
<evidence type="ECO:0000313" key="3">
    <source>
        <dbReference type="Proteomes" id="UP001344447"/>
    </source>
</evidence>
<protein>
    <recommendedName>
        <fullName evidence="4">Dickkopf N-terminal cysteine-rich domain-containing protein</fullName>
    </recommendedName>
</protein>
<evidence type="ECO:0008006" key="4">
    <source>
        <dbReference type="Google" id="ProtNLM"/>
    </source>
</evidence>
<comment type="caution">
    <text evidence="2">The sequence shown here is derived from an EMBL/GenBank/DDBJ whole genome shotgun (WGS) entry which is preliminary data.</text>
</comment>
<evidence type="ECO:0000256" key="1">
    <source>
        <dbReference type="SAM" id="SignalP"/>
    </source>
</evidence>
<keyword evidence="1" id="KW-0732">Signal</keyword>
<dbReference type="Proteomes" id="UP001344447">
    <property type="component" value="Unassembled WGS sequence"/>
</dbReference>
<dbReference type="PANTHER" id="PTHR33459">
    <property type="entry name" value="DD-GDCA PROTEIN"/>
    <property type="match status" value="1"/>
</dbReference>
<organism evidence="2 3">
    <name type="scientific">Dictyostelium firmibasis</name>
    <dbReference type="NCBI Taxonomy" id="79012"/>
    <lineage>
        <taxon>Eukaryota</taxon>
        <taxon>Amoebozoa</taxon>
        <taxon>Evosea</taxon>
        <taxon>Eumycetozoa</taxon>
        <taxon>Dictyostelia</taxon>
        <taxon>Dictyosteliales</taxon>
        <taxon>Dictyosteliaceae</taxon>
        <taxon>Dictyostelium</taxon>
    </lineage>
</organism>
<dbReference type="EMBL" id="JAVFKY010000002">
    <property type="protein sequence ID" value="KAK5580109.1"/>
    <property type="molecule type" value="Genomic_DNA"/>
</dbReference>
<dbReference type="PANTHER" id="PTHR33459:SF2">
    <property type="entry name" value="DICKKOPF N-TERMINAL CYSTEINE-RICH DOMAIN-CONTAINING PROTEIN"/>
    <property type="match status" value="1"/>
</dbReference>
<reference evidence="2 3" key="1">
    <citation type="submission" date="2023-11" db="EMBL/GenBank/DDBJ databases">
        <title>Dfirmibasis_genome.</title>
        <authorList>
            <person name="Edelbroek B."/>
            <person name="Kjellin J."/>
            <person name="Jerlstrom-Hultqvist J."/>
            <person name="Soderbom F."/>
        </authorList>
    </citation>
    <scope>NUCLEOTIDE SEQUENCE [LARGE SCALE GENOMIC DNA]</scope>
    <source>
        <strain evidence="2 3">TNS-C-14</strain>
    </source>
</reference>
<dbReference type="InterPro" id="IPR052326">
    <property type="entry name" value="Diff-Dev_Assoc_Protein"/>
</dbReference>
<proteinExistence type="predicted"/>